<dbReference type="InterPro" id="IPR005025">
    <property type="entry name" value="FMN_Rdtase-like_dom"/>
</dbReference>
<accession>A0ABS9CIX5</accession>
<dbReference type="Proteomes" id="UP001299220">
    <property type="component" value="Unassembled WGS sequence"/>
</dbReference>
<dbReference type="PANTHER" id="PTHR43278">
    <property type="entry name" value="NAD(P)H-DEPENDENT FMN-CONTAINING OXIDOREDUCTASE YWQN-RELATED"/>
    <property type="match status" value="1"/>
</dbReference>
<evidence type="ECO:0000259" key="3">
    <source>
        <dbReference type="Pfam" id="PF03358"/>
    </source>
</evidence>
<dbReference type="Gene3D" id="3.40.50.360">
    <property type="match status" value="1"/>
</dbReference>
<dbReference type="RefSeq" id="WP_235322026.1">
    <property type="nucleotide sequence ID" value="NZ_JAFBIT010000001.1"/>
</dbReference>
<organism evidence="4 5">
    <name type="scientific">Anaeromassilibacillus senegalensis</name>
    <dbReference type="NCBI Taxonomy" id="1673717"/>
    <lineage>
        <taxon>Bacteria</taxon>
        <taxon>Bacillati</taxon>
        <taxon>Bacillota</taxon>
        <taxon>Clostridia</taxon>
        <taxon>Eubacteriales</taxon>
        <taxon>Acutalibacteraceae</taxon>
        <taxon>Anaeromassilibacillus</taxon>
    </lineage>
</organism>
<dbReference type="InterPro" id="IPR029039">
    <property type="entry name" value="Flavoprotein-like_sf"/>
</dbReference>
<feature type="domain" description="NADPH-dependent FMN reductase-like" evidence="3">
    <location>
        <begin position="1"/>
        <end position="132"/>
    </location>
</feature>
<keyword evidence="5" id="KW-1185">Reference proteome</keyword>
<dbReference type="Pfam" id="PF03358">
    <property type="entry name" value="FMN_red"/>
    <property type="match status" value="1"/>
</dbReference>
<dbReference type="SUPFAM" id="SSF52218">
    <property type="entry name" value="Flavoproteins"/>
    <property type="match status" value="1"/>
</dbReference>
<evidence type="ECO:0000256" key="2">
    <source>
        <dbReference type="ARBA" id="ARBA00022643"/>
    </source>
</evidence>
<comment type="caution">
    <text evidence="4">The sequence shown here is derived from an EMBL/GenBank/DDBJ whole genome shotgun (WGS) entry which is preliminary data.</text>
</comment>
<dbReference type="EMBL" id="JAFBIT010000001">
    <property type="protein sequence ID" value="MCF2651082.1"/>
    <property type="molecule type" value="Genomic_DNA"/>
</dbReference>
<proteinExistence type="predicted"/>
<keyword evidence="2" id="KW-0288">FMN</keyword>
<evidence type="ECO:0000256" key="1">
    <source>
        <dbReference type="ARBA" id="ARBA00022630"/>
    </source>
</evidence>
<evidence type="ECO:0000313" key="4">
    <source>
        <dbReference type="EMBL" id="MCF2651082.1"/>
    </source>
</evidence>
<name>A0ABS9CIX5_9FIRM</name>
<protein>
    <submittedName>
        <fullName evidence="4">Flavodoxin family protein</fullName>
    </submittedName>
</protein>
<gene>
    <name evidence="4" type="ORF">JQM67_00460</name>
</gene>
<sequence>MKVVLLNGSPHPKGCTYTVLCEVARGLSESGVEAEILQIGREEIPGCKGCFACRKIGRCVQEDIVNRTAQTIIESDGMIIGSPVYFSSPNGTLVSYLDRLYAAYGDYLKYKPCGCMVSARRAGTTSALEVLNKYPLVGEQPLVSSSYWCMAFGNTPEEVRADTEGMEIAYNLGCKMAWMVKALHGVPTPDDERAQNGQNGQI</sequence>
<dbReference type="InterPro" id="IPR051796">
    <property type="entry name" value="ISF_SsuE-like"/>
</dbReference>
<reference evidence="4 5" key="1">
    <citation type="submission" date="2020-12" db="EMBL/GenBank/DDBJ databases">
        <title>Whole genome sequences of gut porcine anaerobes.</title>
        <authorList>
            <person name="Kubasova T."/>
            <person name="Jahodarova E."/>
            <person name="Rychlik I."/>
        </authorList>
    </citation>
    <scope>NUCLEOTIDE SEQUENCE [LARGE SCALE GENOMIC DNA]</scope>
    <source>
        <strain evidence="4 5">An867</strain>
    </source>
</reference>
<dbReference type="PANTHER" id="PTHR43278:SF4">
    <property type="entry name" value="NAD(P)H-DEPENDENT FMN-CONTAINING OXIDOREDUCTASE YWQN-RELATED"/>
    <property type="match status" value="1"/>
</dbReference>
<keyword evidence="1" id="KW-0285">Flavoprotein</keyword>
<evidence type="ECO:0000313" key="5">
    <source>
        <dbReference type="Proteomes" id="UP001299220"/>
    </source>
</evidence>